<feature type="compositionally biased region" description="Acidic residues" evidence="6">
    <location>
        <begin position="1035"/>
        <end position="1047"/>
    </location>
</feature>
<gene>
    <name evidence="8" type="primary">Dyrk2-L2</name>
    <name evidence="8" type="ORF">Hamer_G020350</name>
</gene>
<dbReference type="GO" id="GO:0004674">
    <property type="term" value="F:protein serine/threonine kinase activity"/>
    <property type="evidence" value="ECO:0007669"/>
    <property type="project" value="UniProtKB-KW"/>
</dbReference>
<dbReference type="GO" id="GO:0005524">
    <property type="term" value="F:ATP binding"/>
    <property type="evidence" value="ECO:0007669"/>
    <property type="project" value="UniProtKB-KW"/>
</dbReference>
<dbReference type="PROSITE" id="PS00108">
    <property type="entry name" value="PROTEIN_KINASE_ST"/>
    <property type="match status" value="1"/>
</dbReference>
<dbReference type="InterPro" id="IPR008271">
    <property type="entry name" value="Ser/Thr_kinase_AS"/>
</dbReference>
<dbReference type="InterPro" id="IPR050494">
    <property type="entry name" value="Ser_Thr_dual-spec_kinase"/>
</dbReference>
<feature type="compositionally biased region" description="Basic and acidic residues" evidence="6">
    <location>
        <begin position="937"/>
        <end position="955"/>
    </location>
</feature>
<proteinExistence type="predicted"/>
<name>A0A8J5MNP1_HOMAM</name>
<feature type="compositionally biased region" description="Basic residues" evidence="6">
    <location>
        <begin position="881"/>
        <end position="896"/>
    </location>
</feature>
<keyword evidence="2" id="KW-0808">Transferase</keyword>
<sequence length="1067" mass="121064">MSTAHESRGTMGHGGFHRWVKLSTDDLPLIRPPRHHMLAHVTGGLSNLYDDVKQTKKEDANEVKTPYHESESFKEDSKEKVEEEEEEEEEEDDDDDEEANTKNGHADNEDSADDVGNIKPEENTKEENNIEKSEKENDDGERENAEDEKKEESSQNEKKDDEGGGDHKKENEEDEEEGKESFSKPEEDDLDNEDEEEETTPYTDEEGEFSPEKEMPLLAGRFKYTQVLARGQSAIIIKVLDTFHKNRPLAIKVLHRVYKPIGSQEADILLELHRADPWLHVPFARLLNQFLYGPHYCLVFEYLSPTPLYTHYDQRDIREATALPHIRDLTVKLLTVLGFLYKQNVIHADLKPENILLRSEEDLASLMVVDFGNALRNTDEELSLYYSDFELQTLLYRAPEVIFGMKFSLEVDMWSLGCLLAECYLGEPLFMGKSKKEILNKITALLGPFPREFNDGEYAEEFSDFIGRPMSRYQRLENLRKRLNDCKDSMFLMLVERLLTYLPDRRFTPFEAACHPFVACSTPFLYLTPSPGYIRYPTVLLDMSTYPYLPGLPDDEDEDSASAHGRKRLALFSRHKRSNQSNASGQSQKLGQKEKDGHGQAPNAGSGAQSNVGPGGKTATRSDVKETLKSMGLRCEDFTISVYSREQAHAILRRQGVEVTPNNLPSREKLAALTGKGGYKNAKSVEVPKVSHNMRQGNIANSRNAIAHYDSGDVDDDDDDCVILDPPDMPKCAPKLPQQFQLMGTTVQVNRGAKRPSRPMTNQPQAKRPNARPTMYYRKDHEQEYGTEASVQDTLKRLKNYNISITCRRNASGLRPQGGALDSESDMENESHLDSDDEGEDMTKYLECQIGEIEDMQEEEIFDDDLDIDCDDKDDVDYNPRGKKRRQKSRTPRKGKKTSESGSTDKTNRDSGVDEIPEIVPSVEMGELSDQQASNHSEYDHDPLADESFENHNELQDIMDNAAHLEEEGENNQNTNQENDTEEQANEDNHETEEGTETNEENRTTEESKDETENILGEFVETEETGSPAPKEATAPDDEEEIDEELEKELLGGDLGDGEEGETEEDL</sequence>
<dbReference type="InterPro" id="IPR000719">
    <property type="entry name" value="Prot_kinase_dom"/>
</dbReference>
<feature type="region of interest" description="Disordered" evidence="6">
    <location>
        <begin position="571"/>
        <end position="621"/>
    </location>
</feature>
<feature type="compositionally biased region" description="Acidic residues" evidence="6">
    <location>
        <begin position="1056"/>
        <end position="1067"/>
    </location>
</feature>
<keyword evidence="4 8" id="KW-0418">Kinase</keyword>
<keyword evidence="9" id="KW-1185">Reference proteome</keyword>
<keyword evidence="3" id="KW-0547">Nucleotide-binding</keyword>
<dbReference type="EMBL" id="JAHLQT010036764">
    <property type="protein sequence ID" value="KAG7157807.1"/>
    <property type="molecule type" value="Genomic_DNA"/>
</dbReference>
<comment type="caution">
    <text evidence="8">The sequence shown here is derived from an EMBL/GenBank/DDBJ whole genome shotgun (WGS) entry which is preliminary data.</text>
</comment>
<reference evidence="8" key="1">
    <citation type="journal article" date="2021" name="Sci. Adv.">
        <title>The American lobster genome reveals insights on longevity, neural, and immune adaptations.</title>
        <authorList>
            <person name="Polinski J.M."/>
            <person name="Zimin A.V."/>
            <person name="Clark K.F."/>
            <person name="Kohn A.B."/>
            <person name="Sadowski N."/>
            <person name="Timp W."/>
            <person name="Ptitsyn A."/>
            <person name="Khanna P."/>
            <person name="Romanova D.Y."/>
            <person name="Williams P."/>
            <person name="Greenwood S.J."/>
            <person name="Moroz L.L."/>
            <person name="Walt D.R."/>
            <person name="Bodnar A.G."/>
        </authorList>
    </citation>
    <scope>NUCLEOTIDE SEQUENCE</scope>
    <source>
        <strain evidence="8">GMGI-L3</strain>
    </source>
</reference>
<evidence type="ECO:0000313" key="8">
    <source>
        <dbReference type="EMBL" id="KAG7157807.1"/>
    </source>
</evidence>
<dbReference type="Proteomes" id="UP000747542">
    <property type="component" value="Unassembled WGS sequence"/>
</dbReference>
<dbReference type="OrthoDB" id="9332038at2759"/>
<feature type="region of interest" description="Disordered" evidence="6">
    <location>
        <begin position="751"/>
        <end position="774"/>
    </location>
</feature>
<feature type="compositionally biased region" description="Acidic residues" evidence="6">
    <location>
        <begin position="82"/>
        <end position="98"/>
    </location>
</feature>
<feature type="compositionally biased region" description="Acidic residues" evidence="6">
    <location>
        <begin position="862"/>
        <end position="877"/>
    </location>
</feature>
<feature type="domain" description="Protein kinase" evidence="7">
    <location>
        <begin position="222"/>
        <end position="518"/>
    </location>
</feature>
<dbReference type="AlphaFoldDB" id="A0A8J5MNP1"/>
<feature type="compositionally biased region" description="Basic and acidic residues" evidence="6">
    <location>
        <begin position="119"/>
        <end position="135"/>
    </location>
</feature>
<dbReference type="SMART" id="SM00220">
    <property type="entry name" value="S_TKc"/>
    <property type="match status" value="1"/>
</dbReference>
<evidence type="ECO:0000256" key="2">
    <source>
        <dbReference type="ARBA" id="ARBA00022679"/>
    </source>
</evidence>
<dbReference type="PANTHER" id="PTHR24058">
    <property type="entry name" value="DUAL SPECIFICITY PROTEIN KINASE"/>
    <property type="match status" value="1"/>
</dbReference>
<feature type="compositionally biased region" description="Basic and acidic residues" evidence="6">
    <location>
        <begin position="147"/>
        <end position="171"/>
    </location>
</feature>
<keyword evidence="5" id="KW-0067">ATP-binding</keyword>
<feature type="region of interest" description="Disordered" evidence="6">
    <location>
        <begin position="52"/>
        <end position="212"/>
    </location>
</feature>
<protein>
    <submittedName>
        <fullName evidence="8">Dual specificity tyrosine-phosphorylation-regulated kinase 2-like 2</fullName>
    </submittedName>
</protein>
<evidence type="ECO:0000256" key="1">
    <source>
        <dbReference type="ARBA" id="ARBA00022527"/>
    </source>
</evidence>
<evidence type="ECO:0000256" key="5">
    <source>
        <dbReference type="ARBA" id="ARBA00022840"/>
    </source>
</evidence>
<evidence type="ECO:0000256" key="4">
    <source>
        <dbReference type="ARBA" id="ARBA00022777"/>
    </source>
</evidence>
<keyword evidence="1" id="KW-0723">Serine/threonine-protein kinase</keyword>
<feature type="region of interest" description="Disordered" evidence="6">
    <location>
        <begin position="811"/>
        <end position="841"/>
    </location>
</feature>
<dbReference type="PROSITE" id="PS50011">
    <property type="entry name" value="PROTEIN_KINASE_DOM"/>
    <property type="match status" value="1"/>
</dbReference>
<evidence type="ECO:0000313" key="9">
    <source>
        <dbReference type="Proteomes" id="UP000747542"/>
    </source>
</evidence>
<feature type="compositionally biased region" description="Acidic residues" evidence="6">
    <location>
        <begin position="186"/>
        <end position="209"/>
    </location>
</feature>
<evidence type="ECO:0000256" key="6">
    <source>
        <dbReference type="SAM" id="MobiDB-lite"/>
    </source>
</evidence>
<dbReference type="Pfam" id="PF00069">
    <property type="entry name" value="Pkinase"/>
    <property type="match status" value="1"/>
</dbReference>
<feature type="compositionally biased region" description="Basic and acidic residues" evidence="6">
    <location>
        <begin position="52"/>
        <end position="81"/>
    </location>
</feature>
<accession>A0A8J5MNP1</accession>
<feature type="region of interest" description="Disordered" evidence="6">
    <location>
        <begin position="862"/>
        <end position="1067"/>
    </location>
</feature>
<feature type="compositionally biased region" description="Polar residues" evidence="6">
    <location>
        <begin position="579"/>
        <end position="590"/>
    </location>
</feature>
<dbReference type="PANTHER" id="PTHR24058:SF130">
    <property type="entry name" value="SERINE_THREONINE PROTEIN KINASES-RELATED"/>
    <property type="match status" value="1"/>
</dbReference>
<evidence type="ECO:0000259" key="7">
    <source>
        <dbReference type="PROSITE" id="PS50011"/>
    </source>
</evidence>
<organism evidence="8 9">
    <name type="scientific">Homarus americanus</name>
    <name type="common">American lobster</name>
    <dbReference type="NCBI Taxonomy" id="6706"/>
    <lineage>
        <taxon>Eukaryota</taxon>
        <taxon>Metazoa</taxon>
        <taxon>Ecdysozoa</taxon>
        <taxon>Arthropoda</taxon>
        <taxon>Crustacea</taxon>
        <taxon>Multicrustacea</taxon>
        <taxon>Malacostraca</taxon>
        <taxon>Eumalacostraca</taxon>
        <taxon>Eucarida</taxon>
        <taxon>Decapoda</taxon>
        <taxon>Pleocyemata</taxon>
        <taxon>Astacidea</taxon>
        <taxon>Nephropoidea</taxon>
        <taxon>Nephropidae</taxon>
        <taxon>Homarus</taxon>
    </lineage>
</organism>
<feature type="compositionally biased region" description="Acidic residues" evidence="6">
    <location>
        <begin position="136"/>
        <end position="146"/>
    </location>
</feature>
<evidence type="ECO:0000256" key="3">
    <source>
        <dbReference type="ARBA" id="ARBA00022741"/>
    </source>
</evidence>